<feature type="transmembrane region" description="Helical" evidence="6">
    <location>
        <begin position="108"/>
        <end position="127"/>
    </location>
</feature>
<dbReference type="Pfam" id="PF07690">
    <property type="entry name" value="MFS_1"/>
    <property type="match status" value="1"/>
</dbReference>
<dbReference type="SUPFAM" id="SSF103473">
    <property type="entry name" value="MFS general substrate transporter"/>
    <property type="match status" value="1"/>
</dbReference>
<keyword evidence="3 6" id="KW-1133">Transmembrane helix</keyword>
<dbReference type="OrthoDB" id="4160219at2759"/>
<evidence type="ECO:0000256" key="5">
    <source>
        <dbReference type="SAM" id="MobiDB-lite"/>
    </source>
</evidence>
<dbReference type="Proteomes" id="UP000008177">
    <property type="component" value="Unplaced contigs"/>
</dbReference>
<proteinExistence type="predicted"/>
<feature type="transmembrane region" description="Helical" evidence="6">
    <location>
        <begin position="271"/>
        <end position="289"/>
    </location>
</feature>
<evidence type="ECO:0000313" key="9">
    <source>
        <dbReference type="Proteomes" id="UP000008177"/>
    </source>
</evidence>
<comment type="subcellular location">
    <subcellularLocation>
        <location evidence="1">Membrane</location>
        <topology evidence="1">Multi-pass membrane protein</topology>
    </subcellularLocation>
</comment>
<sequence length="358" mass="38117">MGGNGIAGKRHGNGISNERTSLLGHRESRDRVDGDEDTLTGGQSGGEDAISNDEEENEDKANQQVGKLRAILISISVFGLVFLQASNMSGISTTQSKIAEDLDAFAEASWFTSTYLIALSSMSPVAARLAQIFSPRNCILTAALLFSIGGVVTSQAPDLKTFLIGRAISGIGGAGIMTISFILILELTTKKRRGIFIGLANSGFTVGVSLGAVVWGALLPAVGWRALFLFQSPLAILSGIGIYFSIPKSFTSGQKSIDGASITSKLAKIDYLGSLFLVTTIILFLYGLSSPHIERLPILCSLLTLILFLYIELKIAVDPIIPIAVLKSRGALLSCISQLGTMAARWTILFYTPVYAIY</sequence>
<feature type="transmembrane region" description="Helical" evidence="6">
    <location>
        <begin position="139"/>
        <end position="157"/>
    </location>
</feature>
<organism evidence="8 9">
    <name type="scientific">Botryotinia fuckeliana (strain T4)</name>
    <name type="common">Noble rot fungus</name>
    <name type="synonym">Botrytis cinerea</name>
    <dbReference type="NCBI Taxonomy" id="999810"/>
    <lineage>
        <taxon>Eukaryota</taxon>
        <taxon>Fungi</taxon>
        <taxon>Dikarya</taxon>
        <taxon>Ascomycota</taxon>
        <taxon>Pezizomycotina</taxon>
        <taxon>Leotiomycetes</taxon>
        <taxon>Helotiales</taxon>
        <taxon>Sclerotiniaceae</taxon>
        <taxon>Botrytis</taxon>
    </lineage>
</organism>
<feature type="transmembrane region" description="Helical" evidence="6">
    <location>
        <begin position="224"/>
        <end position="246"/>
    </location>
</feature>
<keyword evidence="4 6" id="KW-0472">Membrane</keyword>
<feature type="region of interest" description="Disordered" evidence="5">
    <location>
        <begin position="1"/>
        <end position="61"/>
    </location>
</feature>
<dbReference type="InterPro" id="IPR020846">
    <property type="entry name" value="MFS_dom"/>
</dbReference>
<evidence type="ECO:0000256" key="3">
    <source>
        <dbReference type="ARBA" id="ARBA00022989"/>
    </source>
</evidence>
<name>G2XVF5_BOTF4</name>
<dbReference type="InParanoid" id="G2XVF5"/>
<reference evidence="9" key="1">
    <citation type="journal article" date="2011" name="PLoS Genet.">
        <title>Genomic analysis of the necrotrophic fungal pathogens Sclerotinia sclerotiorum and Botrytis cinerea.</title>
        <authorList>
            <person name="Amselem J."/>
            <person name="Cuomo C.A."/>
            <person name="van Kan J.A."/>
            <person name="Viaud M."/>
            <person name="Benito E.P."/>
            <person name="Couloux A."/>
            <person name="Coutinho P.M."/>
            <person name="de Vries R.P."/>
            <person name="Dyer P.S."/>
            <person name="Fillinger S."/>
            <person name="Fournier E."/>
            <person name="Gout L."/>
            <person name="Hahn M."/>
            <person name="Kohn L."/>
            <person name="Lapalu N."/>
            <person name="Plummer K.M."/>
            <person name="Pradier J.M."/>
            <person name="Quevillon E."/>
            <person name="Sharon A."/>
            <person name="Simon A."/>
            <person name="ten Have A."/>
            <person name="Tudzynski B."/>
            <person name="Tudzynski P."/>
            <person name="Wincker P."/>
            <person name="Andrew M."/>
            <person name="Anthouard V."/>
            <person name="Beever R.E."/>
            <person name="Beffa R."/>
            <person name="Benoit I."/>
            <person name="Bouzid O."/>
            <person name="Brault B."/>
            <person name="Chen Z."/>
            <person name="Choquer M."/>
            <person name="Collemare J."/>
            <person name="Cotton P."/>
            <person name="Danchin E.G."/>
            <person name="Da Silva C."/>
            <person name="Gautier A."/>
            <person name="Giraud C."/>
            <person name="Giraud T."/>
            <person name="Gonzalez C."/>
            <person name="Grossetete S."/>
            <person name="Guldener U."/>
            <person name="Henrissat B."/>
            <person name="Howlett B.J."/>
            <person name="Kodira C."/>
            <person name="Kretschmer M."/>
            <person name="Lappartient A."/>
            <person name="Leroch M."/>
            <person name="Levis C."/>
            <person name="Mauceli E."/>
            <person name="Neuveglise C."/>
            <person name="Oeser B."/>
            <person name="Pearson M."/>
            <person name="Poulain J."/>
            <person name="Poussereau N."/>
            <person name="Quesneville H."/>
            <person name="Rascle C."/>
            <person name="Schumacher J."/>
            <person name="Segurens B."/>
            <person name="Sexton A."/>
            <person name="Silva E."/>
            <person name="Sirven C."/>
            <person name="Soanes D.M."/>
            <person name="Talbot N.J."/>
            <person name="Templeton M."/>
            <person name="Yandava C."/>
            <person name="Yarden O."/>
            <person name="Zeng Q."/>
            <person name="Rollins J.A."/>
            <person name="Lebrun M.H."/>
            <person name="Dickman M."/>
        </authorList>
    </citation>
    <scope>NUCLEOTIDE SEQUENCE [LARGE SCALE GENOMIC DNA]</scope>
    <source>
        <strain evidence="9">T4</strain>
    </source>
</reference>
<dbReference type="InterPro" id="IPR036259">
    <property type="entry name" value="MFS_trans_sf"/>
</dbReference>
<dbReference type="PANTHER" id="PTHR23501:SF6">
    <property type="entry name" value="MULTIDRUG TRANSPORTER, PUTATIVE (AFU_ORTHOLOGUE AFUA_3G14560)-RELATED"/>
    <property type="match status" value="1"/>
</dbReference>
<keyword evidence="2 6" id="KW-0812">Transmembrane</keyword>
<dbReference type="PROSITE" id="PS50850">
    <property type="entry name" value="MFS"/>
    <property type="match status" value="1"/>
</dbReference>
<evidence type="ECO:0000256" key="4">
    <source>
        <dbReference type="ARBA" id="ARBA00023136"/>
    </source>
</evidence>
<dbReference type="InterPro" id="IPR011701">
    <property type="entry name" value="MFS"/>
</dbReference>
<dbReference type="PANTHER" id="PTHR23501">
    <property type="entry name" value="MAJOR FACILITATOR SUPERFAMILY"/>
    <property type="match status" value="1"/>
</dbReference>
<dbReference type="GO" id="GO:0015174">
    <property type="term" value="F:basic amino acid transmembrane transporter activity"/>
    <property type="evidence" value="ECO:0007669"/>
    <property type="project" value="TreeGrafter"/>
</dbReference>
<dbReference type="EMBL" id="FQ790271">
    <property type="protein sequence ID" value="CCD44475.1"/>
    <property type="molecule type" value="Genomic_DNA"/>
</dbReference>
<feature type="transmembrane region" description="Helical" evidence="6">
    <location>
        <begin position="196"/>
        <end position="218"/>
    </location>
</feature>
<evidence type="ECO:0000259" key="7">
    <source>
        <dbReference type="PROSITE" id="PS50850"/>
    </source>
</evidence>
<feature type="transmembrane region" description="Helical" evidence="6">
    <location>
        <begin position="70"/>
        <end position="88"/>
    </location>
</feature>
<accession>G2XVF5</accession>
<dbReference type="HOGENOM" id="CLU_773835_0_0_1"/>
<feature type="transmembrane region" description="Helical" evidence="6">
    <location>
        <begin position="163"/>
        <end position="184"/>
    </location>
</feature>
<gene>
    <name evidence="8" type="ORF">BofuT4_P053760.1</name>
</gene>
<evidence type="ECO:0000256" key="2">
    <source>
        <dbReference type="ARBA" id="ARBA00022692"/>
    </source>
</evidence>
<feature type="transmembrane region" description="Helical" evidence="6">
    <location>
        <begin position="295"/>
        <end position="311"/>
    </location>
</feature>
<dbReference type="eggNOG" id="KOG0254">
    <property type="taxonomic scope" value="Eukaryota"/>
</dbReference>
<protein>
    <submittedName>
        <fullName evidence="8">Similar to MFS multidrug transporter, partial sequence</fullName>
    </submittedName>
</protein>
<feature type="domain" description="Major facilitator superfamily (MFS) profile" evidence="7">
    <location>
        <begin position="73"/>
        <end position="358"/>
    </location>
</feature>
<dbReference type="AlphaFoldDB" id="G2XVF5"/>
<feature type="transmembrane region" description="Helical" evidence="6">
    <location>
        <begin position="331"/>
        <end position="352"/>
    </location>
</feature>
<evidence type="ECO:0000313" key="8">
    <source>
        <dbReference type="EMBL" id="CCD44475.1"/>
    </source>
</evidence>
<dbReference type="Gene3D" id="1.20.1250.20">
    <property type="entry name" value="MFS general substrate transporter like domains"/>
    <property type="match status" value="1"/>
</dbReference>
<evidence type="ECO:0000256" key="6">
    <source>
        <dbReference type="SAM" id="Phobius"/>
    </source>
</evidence>
<dbReference type="GO" id="GO:0000329">
    <property type="term" value="C:fungal-type vacuole membrane"/>
    <property type="evidence" value="ECO:0007669"/>
    <property type="project" value="TreeGrafter"/>
</dbReference>
<evidence type="ECO:0000256" key="1">
    <source>
        <dbReference type="ARBA" id="ARBA00004141"/>
    </source>
</evidence>